<name>A0AAD6G933_9EURO</name>
<reference evidence="1" key="2">
    <citation type="journal article" date="2023" name="IMA Fungus">
        <title>Comparative genomic study of the Penicillium genus elucidates a diverse pangenome and 15 lateral gene transfer events.</title>
        <authorList>
            <person name="Petersen C."/>
            <person name="Sorensen T."/>
            <person name="Nielsen M.R."/>
            <person name="Sondergaard T.E."/>
            <person name="Sorensen J.L."/>
            <person name="Fitzpatrick D.A."/>
            <person name="Frisvad J.C."/>
            <person name="Nielsen K.L."/>
        </authorList>
    </citation>
    <scope>NUCLEOTIDE SEQUENCE</scope>
    <source>
        <strain evidence="1">IBT 16125</strain>
    </source>
</reference>
<evidence type="ECO:0000313" key="2">
    <source>
        <dbReference type="Proteomes" id="UP001213681"/>
    </source>
</evidence>
<keyword evidence="2" id="KW-1185">Reference proteome</keyword>
<protein>
    <submittedName>
        <fullName evidence="1">Uncharacterized protein</fullName>
    </submittedName>
</protein>
<dbReference type="RefSeq" id="XP_056771828.1">
    <property type="nucleotide sequence ID" value="XM_056904061.1"/>
</dbReference>
<organism evidence="1 2">
    <name type="scientific">Penicillium daleae</name>
    <dbReference type="NCBI Taxonomy" id="63821"/>
    <lineage>
        <taxon>Eukaryota</taxon>
        <taxon>Fungi</taxon>
        <taxon>Dikarya</taxon>
        <taxon>Ascomycota</taxon>
        <taxon>Pezizomycotina</taxon>
        <taxon>Eurotiomycetes</taxon>
        <taxon>Eurotiomycetidae</taxon>
        <taxon>Eurotiales</taxon>
        <taxon>Aspergillaceae</taxon>
        <taxon>Penicillium</taxon>
    </lineage>
</organism>
<comment type="caution">
    <text evidence="1">The sequence shown here is derived from an EMBL/GenBank/DDBJ whole genome shotgun (WGS) entry which is preliminary data.</text>
</comment>
<reference evidence="1" key="1">
    <citation type="submission" date="2022-12" db="EMBL/GenBank/DDBJ databases">
        <authorList>
            <person name="Petersen C."/>
        </authorList>
    </citation>
    <scope>NUCLEOTIDE SEQUENCE</scope>
    <source>
        <strain evidence="1">IBT 16125</strain>
    </source>
</reference>
<dbReference type="EMBL" id="JAPVEA010000001">
    <property type="protein sequence ID" value="KAJ5464981.1"/>
    <property type="molecule type" value="Genomic_DNA"/>
</dbReference>
<dbReference type="AlphaFoldDB" id="A0AAD6G933"/>
<gene>
    <name evidence="1" type="ORF">N7458_000667</name>
</gene>
<proteinExistence type="predicted"/>
<dbReference type="Proteomes" id="UP001213681">
    <property type="component" value="Unassembled WGS sequence"/>
</dbReference>
<evidence type="ECO:0000313" key="1">
    <source>
        <dbReference type="EMBL" id="KAJ5464981.1"/>
    </source>
</evidence>
<sequence>MRRFLRDGKEFEPKFAQIPLILPVDSDLEKYWKLLYVSRKLHGIGDIIQFAKERNLEMDCRMFQDNQDNGGNYLGTELHGYSTDSWYAEDEPFSDTVNRVWPAQFIPGVTWISKPSNKEMAFARIAYGNQPSIGRCILTPLFWLRFLRLVNANPR</sequence>
<accession>A0AAD6G933</accession>
<dbReference type="GeneID" id="81594304"/>